<gene>
    <name evidence="2" type="ORF">ERUC_LOCUS32588</name>
</gene>
<name>A0ABC8L7Z2_ERUVS</name>
<reference evidence="2 3" key="1">
    <citation type="submission" date="2022-03" db="EMBL/GenBank/DDBJ databases">
        <authorList>
            <person name="Macdonald S."/>
            <person name="Ahmed S."/>
            <person name="Newling K."/>
        </authorList>
    </citation>
    <scope>NUCLEOTIDE SEQUENCE [LARGE SCALE GENOMIC DNA]</scope>
</reference>
<evidence type="ECO:0000313" key="3">
    <source>
        <dbReference type="Proteomes" id="UP001642260"/>
    </source>
</evidence>
<evidence type="ECO:0000256" key="1">
    <source>
        <dbReference type="SAM" id="MobiDB-lite"/>
    </source>
</evidence>
<evidence type="ECO:0000313" key="2">
    <source>
        <dbReference type="EMBL" id="CAH8377759.1"/>
    </source>
</evidence>
<protein>
    <submittedName>
        <fullName evidence="2">Uncharacterized protein</fullName>
    </submittedName>
</protein>
<dbReference type="PANTHER" id="PTHR46445:SF11">
    <property type="entry name" value="GBF-INTERACTING PROTEIN 1 N-TERMINAL DOMAIN-CONTAINING PROTEIN"/>
    <property type="match status" value="1"/>
</dbReference>
<feature type="region of interest" description="Disordered" evidence="1">
    <location>
        <begin position="285"/>
        <end position="304"/>
    </location>
</feature>
<feature type="region of interest" description="Disordered" evidence="1">
    <location>
        <begin position="102"/>
        <end position="142"/>
    </location>
</feature>
<sequence>MSNGNTVHASTAENYNDSSESQREDLLPENPDISHQENQYSVAQSDQEYAYENAKQQMNSAFDVSQTNMLNQMQNLASLTNVMNEQSLRELELQYSTLRGVQSMPSRSNDSSLGGQNISVPEALRDGGGSQTTEPSQHNLPGANIATGPALTRQLPMHPYSQHTVPLTHFANMMSYPLMPQSYPYMPSTFHQAFAGNNSPYHPSLAALLPQHKNNISASHLPQSATSAHISSAYGFGNSSNVGAGNFPLNHQQQKQQQAVPTGATLSYEDIMNLQYKQNNHLLSLQQQQQQQNDNSPQWVHGPASQTMFGVQNSAYYNLQAQQQAQQPRQAQQQAQQQYGSLGYPNYYQSQTGMSVEHQQQNPKGGWVARPAVKANSAATPLAKLLLAGFGPLCVLVT</sequence>
<accession>A0ABC8L7Z2</accession>
<dbReference type="EMBL" id="CAKOAT010474042">
    <property type="protein sequence ID" value="CAH8377759.1"/>
    <property type="molecule type" value="Genomic_DNA"/>
</dbReference>
<feature type="compositionally biased region" description="Polar residues" evidence="1">
    <location>
        <begin position="1"/>
        <end position="19"/>
    </location>
</feature>
<feature type="compositionally biased region" description="Polar residues" evidence="1">
    <location>
        <begin position="102"/>
        <end position="119"/>
    </location>
</feature>
<dbReference type="AlphaFoldDB" id="A0ABC8L7Z2"/>
<comment type="caution">
    <text evidence="2">The sequence shown here is derived from an EMBL/GenBank/DDBJ whole genome shotgun (WGS) entry which is preliminary data.</text>
</comment>
<organism evidence="2 3">
    <name type="scientific">Eruca vesicaria subsp. sativa</name>
    <name type="common">Garden rocket</name>
    <name type="synonym">Eruca sativa</name>
    <dbReference type="NCBI Taxonomy" id="29727"/>
    <lineage>
        <taxon>Eukaryota</taxon>
        <taxon>Viridiplantae</taxon>
        <taxon>Streptophyta</taxon>
        <taxon>Embryophyta</taxon>
        <taxon>Tracheophyta</taxon>
        <taxon>Spermatophyta</taxon>
        <taxon>Magnoliopsida</taxon>
        <taxon>eudicotyledons</taxon>
        <taxon>Gunneridae</taxon>
        <taxon>Pentapetalae</taxon>
        <taxon>rosids</taxon>
        <taxon>malvids</taxon>
        <taxon>Brassicales</taxon>
        <taxon>Brassicaceae</taxon>
        <taxon>Brassiceae</taxon>
        <taxon>Eruca</taxon>
    </lineage>
</organism>
<dbReference type="PANTHER" id="PTHR46445">
    <property type="entry name" value="RNA POLYMERASE II DEGRADATION FACTOR-LIKE PROTEIN (DUF1296)"/>
    <property type="match status" value="1"/>
</dbReference>
<feature type="compositionally biased region" description="Polar residues" evidence="1">
    <location>
        <begin position="294"/>
        <end position="304"/>
    </location>
</feature>
<dbReference type="Proteomes" id="UP001642260">
    <property type="component" value="Unassembled WGS sequence"/>
</dbReference>
<keyword evidence="3" id="KW-1185">Reference proteome</keyword>
<proteinExistence type="predicted"/>
<feature type="region of interest" description="Disordered" evidence="1">
    <location>
        <begin position="1"/>
        <end position="43"/>
    </location>
</feature>